<feature type="transmembrane region" description="Helical" evidence="1">
    <location>
        <begin position="151"/>
        <end position="168"/>
    </location>
</feature>
<reference evidence="2" key="1">
    <citation type="submission" date="2014-05" db="EMBL/GenBank/DDBJ databases">
        <title>The transcriptome of the halophilic microalga Tetraselmis sp. GSL018 isolated from the Great Salt Lake, Utah.</title>
        <authorList>
            <person name="Jinkerson R.E."/>
            <person name="D'Adamo S."/>
            <person name="Posewitz M.C."/>
        </authorList>
    </citation>
    <scope>NUCLEOTIDE SEQUENCE</scope>
    <source>
        <strain evidence="2">GSL018</strain>
    </source>
</reference>
<protein>
    <submittedName>
        <fullName evidence="2">YggT family protein</fullName>
    </submittedName>
</protein>
<sequence length="230" mass="25062">MSLVCARVERIVPGNGHRVSLGPRQSSCKRCFKSAGAKALQSHRRKSSRFVSASAATGACEPSPTPSAVAPVAVGLAGRVAEALRQAAERISTAFKSAFNAKDIDSEEVSRQVRATVKNMKIILAVAPFAAVSTSSSANTFLLITRAVASFIKLYLLLLFLRVLLSWFPTFDWMQQPWLALRQVTDPYLNLFRGLVPPLLGTIDFTPLLGFFILQFLAGALDLGYEEDSW</sequence>
<keyword evidence="1" id="KW-1133">Transmembrane helix</keyword>
<evidence type="ECO:0000256" key="1">
    <source>
        <dbReference type="SAM" id="Phobius"/>
    </source>
</evidence>
<dbReference type="GO" id="GO:0010020">
    <property type="term" value="P:chloroplast fission"/>
    <property type="evidence" value="ECO:0007669"/>
    <property type="project" value="TreeGrafter"/>
</dbReference>
<feature type="transmembrane region" description="Helical" evidence="1">
    <location>
        <begin position="122"/>
        <end position="144"/>
    </location>
</feature>
<dbReference type="EMBL" id="GBEZ01016067">
    <property type="protein sequence ID" value="JAC70150.1"/>
    <property type="molecule type" value="Transcribed_RNA"/>
</dbReference>
<dbReference type="InterPro" id="IPR003425">
    <property type="entry name" value="CCB3/YggT"/>
</dbReference>
<gene>
    <name evidence="2" type="primary">YGGT</name>
    <name evidence="2" type="ORF">TSPGSL018_4784</name>
</gene>
<dbReference type="Pfam" id="PF02325">
    <property type="entry name" value="CCB3_YggT"/>
    <property type="match status" value="1"/>
</dbReference>
<accession>A0A061RHN5</accession>
<evidence type="ECO:0000313" key="2">
    <source>
        <dbReference type="EMBL" id="JAC70150.1"/>
    </source>
</evidence>
<dbReference type="PANTHER" id="PTHR33219">
    <property type="entry name" value="YLMG HOMOLOG PROTEIN 2, CHLOROPLASTIC"/>
    <property type="match status" value="1"/>
</dbReference>
<dbReference type="PANTHER" id="PTHR33219:SF14">
    <property type="entry name" value="PROTEIN COFACTOR ASSEMBLY OF COMPLEX C SUBUNIT B CCB3, CHLOROPLASTIC-RELATED"/>
    <property type="match status" value="1"/>
</dbReference>
<name>A0A061RHN5_9CHLO</name>
<keyword evidence="1" id="KW-0472">Membrane</keyword>
<dbReference type="AlphaFoldDB" id="A0A061RHN5"/>
<keyword evidence="1" id="KW-0812">Transmembrane</keyword>
<organism evidence="2">
    <name type="scientific">Tetraselmis sp. GSL018</name>
    <dbReference type="NCBI Taxonomy" id="582737"/>
    <lineage>
        <taxon>Eukaryota</taxon>
        <taxon>Viridiplantae</taxon>
        <taxon>Chlorophyta</taxon>
        <taxon>core chlorophytes</taxon>
        <taxon>Chlorodendrophyceae</taxon>
        <taxon>Chlorodendrales</taxon>
        <taxon>Chlorodendraceae</taxon>
        <taxon>Tetraselmis</taxon>
    </lineage>
</organism>
<proteinExistence type="predicted"/>
<dbReference type="GO" id="GO:0016020">
    <property type="term" value="C:membrane"/>
    <property type="evidence" value="ECO:0007669"/>
    <property type="project" value="InterPro"/>
</dbReference>